<organism evidence="14 15">
    <name type="scientific">Pseudooceanicola albus</name>
    <dbReference type="NCBI Taxonomy" id="2692189"/>
    <lineage>
        <taxon>Bacteria</taxon>
        <taxon>Pseudomonadati</taxon>
        <taxon>Pseudomonadota</taxon>
        <taxon>Alphaproteobacteria</taxon>
        <taxon>Rhodobacterales</taxon>
        <taxon>Paracoccaceae</taxon>
        <taxon>Pseudooceanicola</taxon>
    </lineage>
</organism>
<name>A0A6L7G8L5_9RHOB</name>
<dbReference type="PANTHER" id="PTHR48083:SF20">
    <property type="entry name" value="LONG-CHAIN SPECIFIC ACYL-COA DEHYDROGENASE, MITOCHONDRIAL"/>
    <property type="match status" value="1"/>
</dbReference>
<keyword evidence="6 10" id="KW-0560">Oxidoreductase</keyword>
<evidence type="ECO:0000256" key="4">
    <source>
        <dbReference type="ARBA" id="ARBA00022630"/>
    </source>
</evidence>
<dbReference type="SUPFAM" id="SSF56645">
    <property type="entry name" value="Acyl-CoA dehydrogenase NM domain-like"/>
    <property type="match status" value="1"/>
</dbReference>
<evidence type="ECO:0000259" key="13">
    <source>
        <dbReference type="Pfam" id="PF02771"/>
    </source>
</evidence>
<dbReference type="Gene3D" id="2.40.110.10">
    <property type="entry name" value="Butyryl-CoA Dehydrogenase, subunit A, domain 2"/>
    <property type="match status" value="1"/>
</dbReference>
<accession>A0A6L7G8L5</accession>
<dbReference type="EMBL" id="WUMU01000026">
    <property type="protein sequence ID" value="MXN20299.1"/>
    <property type="molecule type" value="Genomic_DNA"/>
</dbReference>
<dbReference type="Proteomes" id="UP000477911">
    <property type="component" value="Unassembled WGS sequence"/>
</dbReference>
<reference evidence="14 15" key="1">
    <citation type="submission" date="2019-12" db="EMBL/GenBank/DDBJ databases">
        <authorList>
            <person name="Li M."/>
        </authorList>
    </citation>
    <scope>NUCLEOTIDE SEQUENCE [LARGE SCALE GENOMIC DNA]</scope>
    <source>
        <strain evidence="14 15">GBMRC 2024</strain>
    </source>
</reference>
<keyword evidence="15" id="KW-1185">Reference proteome</keyword>
<feature type="domain" description="Acyl-CoA dehydrogenase/oxidase C-terminal" evidence="11">
    <location>
        <begin position="229"/>
        <end position="374"/>
    </location>
</feature>
<evidence type="ECO:0000259" key="11">
    <source>
        <dbReference type="Pfam" id="PF00441"/>
    </source>
</evidence>
<dbReference type="Pfam" id="PF02770">
    <property type="entry name" value="Acyl-CoA_dh_M"/>
    <property type="match status" value="1"/>
</dbReference>
<dbReference type="PROSITE" id="PS00072">
    <property type="entry name" value="ACYL_COA_DH_1"/>
    <property type="match status" value="1"/>
</dbReference>
<evidence type="ECO:0000256" key="7">
    <source>
        <dbReference type="ARBA" id="ARBA00037085"/>
    </source>
</evidence>
<dbReference type="InterPro" id="IPR036250">
    <property type="entry name" value="AcylCo_DH-like_C"/>
</dbReference>
<proteinExistence type="inferred from homology"/>
<dbReference type="RefSeq" id="WP_160896424.1">
    <property type="nucleotide sequence ID" value="NZ_WUMU01000026.1"/>
</dbReference>
<comment type="caution">
    <text evidence="14">The sequence shown here is derived from an EMBL/GenBank/DDBJ whole genome shotgun (WGS) entry which is preliminary data.</text>
</comment>
<dbReference type="GO" id="GO:0050660">
    <property type="term" value="F:flavin adenine dinucleotide binding"/>
    <property type="evidence" value="ECO:0007669"/>
    <property type="project" value="InterPro"/>
</dbReference>
<dbReference type="GO" id="GO:0003995">
    <property type="term" value="F:acyl-CoA dehydrogenase activity"/>
    <property type="evidence" value="ECO:0007669"/>
    <property type="project" value="InterPro"/>
</dbReference>
<feature type="domain" description="Acyl-CoA dehydrogenase/oxidase N-terminal" evidence="13">
    <location>
        <begin position="8"/>
        <end position="118"/>
    </location>
</feature>
<dbReference type="InterPro" id="IPR009100">
    <property type="entry name" value="AcylCoA_DH/oxidase_NM_dom_sf"/>
</dbReference>
<dbReference type="InterPro" id="IPR037069">
    <property type="entry name" value="AcylCoA_DH/ox_N_sf"/>
</dbReference>
<dbReference type="InterPro" id="IPR009075">
    <property type="entry name" value="AcylCo_DH/oxidase_C"/>
</dbReference>
<dbReference type="Gene3D" id="1.10.540.10">
    <property type="entry name" value="Acyl-CoA dehydrogenase/oxidase, N-terminal domain"/>
    <property type="match status" value="1"/>
</dbReference>
<evidence type="ECO:0000256" key="1">
    <source>
        <dbReference type="ARBA" id="ARBA00001974"/>
    </source>
</evidence>
<dbReference type="InterPro" id="IPR006091">
    <property type="entry name" value="Acyl-CoA_Oxase/DH_mid-dom"/>
</dbReference>
<dbReference type="InterPro" id="IPR050741">
    <property type="entry name" value="Acyl-CoA_dehydrogenase"/>
</dbReference>
<evidence type="ECO:0000313" key="14">
    <source>
        <dbReference type="EMBL" id="MXN20299.1"/>
    </source>
</evidence>
<gene>
    <name evidence="14" type="ORF">GR170_20880</name>
</gene>
<comment type="similarity">
    <text evidence="3 10">Belongs to the acyl-CoA dehydrogenase family.</text>
</comment>
<dbReference type="InterPro" id="IPR046373">
    <property type="entry name" value="Acyl-CoA_Oxase/DH_mid-dom_sf"/>
</dbReference>
<comment type="pathway">
    <text evidence="2">Siderophore biosynthesis; mycobactin biosynthesis.</text>
</comment>
<protein>
    <recommendedName>
        <fullName evidence="8">Acyl-[acyl-carrier-protein] dehydrogenase MbtN</fullName>
    </recommendedName>
    <alternativeName>
        <fullName evidence="9">Mycobactin synthase protein N</fullName>
    </alternativeName>
</protein>
<sequence>MFHTTLFTPAHEALREEVSAFLEAEILPHHAAWAAAGAIPREAWHMAGRAGLLCRTLPREMGGHGGSFLESVVIIEELARLRISGLLTCLQSDIVAPFLHRLGTRAQQQAWLPGFASGAVLGAVALSEPQGGSDLAGLRTTATRHGEGLVLDGRKAHISNGSQADLMIVAARRPGAGGEKAISLVLVEAERPGVTRRAIPKSAMPALNTAEIDLDGCLVPAANLLGAEGTGFLYLMTFLGMERLVLAIYAQASSERILRELIGDCDARALLEHQNTRFSLADLYADCAVNRAYLDGCIRAADAGRPDPKAACVAKLRTTNTLRQAAALGVQFRGAAGISGASGQRATQDMLDSAVQSIWGGTSEVMRDVIGRSLGSVL</sequence>
<comment type="cofactor">
    <cofactor evidence="1 10">
        <name>FAD</name>
        <dbReference type="ChEBI" id="CHEBI:57692"/>
    </cofactor>
</comment>
<keyword evidence="4 10" id="KW-0285">Flavoprotein</keyword>
<comment type="function">
    <text evidence="7">Catalyzes the dehydrogenation at the alpha-beta position of ACP-bound acyl chains. This results in the introduction of a double bond in the lipidic chain, which is further transferred to the epsilon-amino group of lysine residue in the mycobactin core by MbtK.</text>
</comment>
<evidence type="ECO:0000313" key="15">
    <source>
        <dbReference type="Proteomes" id="UP000477911"/>
    </source>
</evidence>
<dbReference type="GO" id="GO:0005737">
    <property type="term" value="C:cytoplasm"/>
    <property type="evidence" value="ECO:0007669"/>
    <property type="project" value="TreeGrafter"/>
</dbReference>
<dbReference type="Pfam" id="PF00441">
    <property type="entry name" value="Acyl-CoA_dh_1"/>
    <property type="match status" value="1"/>
</dbReference>
<feature type="domain" description="Acyl-CoA oxidase/dehydrogenase middle" evidence="12">
    <location>
        <begin position="123"/>
        <end position="216"/>
    </location>
</feature>
<evidence type="ECO:0000256" key="3">
    <source>
        <dbReference type="ARBA" id="ARBA00009347"/>
    </source>
</evidence>
<evidence type="ECO:0000256" key="8">
    <source>
        <dbReference type="ARBA" id="ARBA00040394"/>
    </source>
</evidence>
<dbReference type="GO" id="GO:0033539">
    <property type="term" value="P:fatty acid beta-oxidation using acyl-CoA dehydrogenase"/>
    <property type="evidence" value="ECO:0007669"/>
    <property type="project" value="TreeGrafter"/>
</dbReference>
<evidence type="ECO:0000259" key="12">
    <source>
        <dbReference type="Pfam" id="PF02770"/>
    </source>
</evidence>
<dbReference type="InterPro" id="IPR013786">
    <property type="entry name" value="AcylCoA_DH/ox_N"/>
</dbReference>
<evidence type="ECO:0000256" key="9">
    <source>
        <dbReference type="ARBA" id="ARBA00042660"/>
    </source>
</evidence>
<dbReference type="Gene3D" id="1.20.140.10">
    <property type="entry name" value="Butyryl-CoA Dehydrogenase, subunit A, domain 3"/>
    <property type="match status" value="1"/>
</dbReference>
<dbReference type="InterPro" id="IPR006089">
    <property type="entry name" value="Acyl-CoA_DH_CS"/>
</dbReference>
<dbReference type="Pfam" id="PF02771">
    <property type="entry name" value="Acyl-CoA_dh_N"/>
    <property type="match status" value="1"/>
</dbReference>
<dbReference type="AlphaFoldDB" id="A0A6L7G8L5"/>
<dbReference type="PANTHER" id="PTHR48083">
    <property type="entry name" value="MEDIUM-CHAIN SPECIFIC ACYL-COA DEHYDROGENASE, MITOCHONDRIAL-RELATED"/>
    <property type="match status" value="1"/>
</dbReference>
<evidence type="ECO:0000256" key="5">
    <source>
        <dbReference type="ARBA" id="ARBA00022827"/>
    </source>
</evidence>
<evidence type="ECO:0000256" key="2">
    <source>
        <dbReference type="ARBA" id="ARBA00005102"/>
    </source>
</evidence>
<evidence type="ECO:0000256" key="10">
    <source>
        <dbReference type="RuleBase" id="RU362125"/>
    </source>
</evidence>
<keyword evidence="5 10" id="KW-0274">FAD</keyword>
<dbReference type="SUPFAM" id="SSF47203">
    <property type="entry name" value="Acyl-CoA dehydrogenase C-terminal domain-like"/>
    <property type="match status" value="1"/>
</dbReference>
<evidence type="ECO:0000256" key="6">
    <source>
        <dbReference type="ARBA" id="ARBA00023002"/>
    </source>
</evidence>